<dbReference type="InParanoid" id="E8QWI7"/>
<dbReference type="Proteomes" id="UP000008631">
    <property type="component" value="Chromosome"/>
</dbReference>
<dbReference type="HOGENOM" id="CLU_357108_0_0_0"/>
<accession>E8QWI7</accession>
<dbReference type="Pfam" id="PF17963">
    <property type="entry name" value="Big_9"/>
    <property type="match status" value="1"/>
</dbReference>
<dbReference type="eggNOG" id="COG0652">
    <property type="taxonomic scope" value="Bacteria"/>
</dbReference>
<evidence type="ECO:0000256" key="1">
    <source>
        <dbReference type="ARBA" id="ARBA00013194"/>
    </source>
</evidence>
<dbReference type="EMBL" id="CP002353">
    <property type="protein sequence ID" value="ADV61879.1"/>
    <property type="molecule type" value="Genomic_DNA"/>
</dbReference>
<dbReference type="Gene3D" id="2.40.100.10">
    <property type="entry name" value="Cyclophilin-like"/>
    <property type="match status" value="1"/>
</dbReference>
<dbReference type="InterPro" id="IPR044666">
    <property type="entry name" value="Cyclophilin_A-like"/>
</dbReference>
<dbReference type="InterPro" id="IPR002130">
    <property type="entry name" value="Cyclophilin-type_PPIase_dom"/>
</dbReference>
<protein>
    <recommendedName>
        <fullName evidence="1">peptidylprolyl isomerase</fullName>
        <ecNumber evidence="1">5.2.1.8</ecNumber>
    </recommendedName>
</protein>
<dbReference type="OrthoDB" id="270889at2"/>
<dbReference type="SUPFAM" id="SSF51120">
    <property type="entry name" value="beta-Roll"/>
    <property type="match status" value="1"/>
</dbReference>
<evidence type="ECO:0000256" key="2">
    <source>
        <dbReference type="ARBA" id="ARBA00023110"/>
    </source>
</evidence>
<dbReference type="PROSITE" id="PS50072">
    <property type="entry name" value="CSA_PPIASE_2"/>
    <property type="match status" value="1"/>
</dbReference>
<dbReference type="AlphaFoldDB" id="E8QWI7"/>
<gene>
    <name evidence="6" type="ordered locus">Isop_1293</name>
</gene>
<dbReference type="SUPFAM" id="SSF50891">
    <property type="entry name" value="Cyclophilin-like"/>
    <property type="match status" value="1"/>
</dbReference>
<keyword evidence="7" id="KW-1185">Reference proteome</keyword>
<dbReference type="RefSeq" id="WP_013564168.1">
    <property type="nucleotide sequence ID" value="NC_014962.1"/>
</dbReference>
<dbReference type="Gene3D" id="2.60.40.3440">
    <property type="match status" value="1"/>
</dbReference>
<dbReference type="KEGG" id="ipa:Isop_1293"/>
<dbReference type="PANTHER" id="PTHR45625">
    <property type="entry name" value="PEPTIDYL-PROLYL CIS-TRANS ISOMERASE-RELATED"/>
    <property type="match status" value="1"/>
</dbReference>
<feature type="domain" description="PPIase cyclophilin-type" evidence="5">
    <location>
        <begin position="124"/>
        <end position="272"/>
    </location>
</feature>
<reference key="1">
    <citation type="submission" date="2010-11" db="EMBL/GenBank/DDBJ databases">
        <title>The complete sequence of chromosome of Isophaera pallida ATCC 43644.</title>
        <authorList>
            <consortium name="US DOE Joint Genome Institute (JGI-PGF)"/>
            <person name="Lucas S."/>
            <person name="Copeland A."/>
            <person name="Lapidus A."/>
            <person name="Bruce D."/>
            <person name="Goodwin L."/>
            <person name="Pitluck S."/>
            <person name="Kyrpides N."/>
            <person name="Mavromatis K."/>
            <person name="Pagani I."/>
            <person name="Ivanova N."/>
            <person name="Saunders E."/>
            <person name="Brettin T."/>
            <person name="Detter J.C."/>
            <person name="Han C."/>
            <person name="Tapia R."/>
            <person name="Land M."/>
            <person name="Hauser L."/>
            <person name="Markowitz V."/>
            <person name="Cheng J.-F."/>
            <person name="Hugenholtz P."/>
            <person name="Woyke T."/>
            <person name="Wu D."/>
            <person name="Eisen J.A."/>
        </authorList>
    </citation>
    <scope>NUCLEOTIDE SEQUENCE</scope>
    <source>
        <strain>ATCC 43644</strain>
    </source>
</reference>
<reference evidence="6 7" key="2">
    <citation type="journal article" date="2011" name="Stand. Genomic Sci.">
        <title>Complete genome sequence of Isosphaera pallida type strain (IS1B).</title>
        <authorList>
            <consortium name="US DOE Joint Genome Institute (JGI-PGF)"/>
            <person name="Goker M."/>
            <person name="Cleland D."/>
            <person name="Saunders E."/>
            <person name="Lapidus A."/>
            <person name="Nolan M."/>
            <person name="Lucas S."/>
            <person name="Hammon N."/>
            <person name="Deshpande S."/>
            <person name="Cheng J.F."/>
            <person name="Tapia R."/>
            <person name="Han C."/>
            <person name="Goodwin L."/>
            <person name="Pitluck S."/>
            <person name="Liolios K."/>
            <person name="Pagani I."/>
            <person name="Ivanova N."/>
            <person name="Mavromatis K."/>
            <person name="Pati A."/>
            <person name="Chen A."/>
            <person name="Palaniappan K."/>
            <person name="Land M."/>
            <person name="Hauser L."/>
            <person name="Chang Y.J."/>
            <person name="Jeffries C.D."/>
            <person name="Detter J.C."/>
            <person name="Beck B."/>
            <person name="Woyke T."/>
            <person name="Bristow J."/>
            <person name="Eisen J.A."/>
            <person name="Markowitz V."/>
            <person name="Hugenholtz P."/>
            <person name="Kyrpides N.C."/>
            <person name="Klenk H.P."/>
        </authorList>
    </citation>
    <scope>NUCLEOTIDE SEQUENCE [LARGE SCALE GENOMIC DNA]</scope>
    <source>
        <strain evidence="7">ATCC 43644 / DSM 9630 / IS1B</strain>
    </source>
</reference>
<feature type="region of interest" description="Disordered" evidence="4">
    <location>
        <begin position="1"/>
        <end position="34"/>
    </location>
</feature>
<dbReference type="STRING" id="575540.Isop_1293"/>
<sequence length="740" mass="78333">MMDRTGSGIPNGVAHGAESKVRAKAAPPRGARVRRATRRRLGFDTMESRQLLATLAPIANQTIPATMSVPVVLDGGTNANPQRFTAASSNPAIRAEVLPGRLLEITVNHESSGPNDPEIDNETMRFRLFDSLTPLTIQRLEELINDGFYTNKLIHRIAANFPGPNDFIVQGGSVNGDGTGEVPRPGFPFQDEFVAGLGFTANGLIAMANAGRDTNSSQFFITTAQPRSLDYIHTIFGQLVDGQATLQKLTQIPRAANDRPTPNPVTITSVNIVPADVDGVLLIDGTAASPGQTATITVTATDTVNNTSTTRTFDVSVAANTQNQRPFFTDVPALTRVGAGQTAVIPTQIYNAEPTDTITYIVNGGRTGDPGNPTFTPIPADVGTATIDNNGVIRFVPAEGFTGTATLLVGVRDQVDRFGPGNRNFDLQQLRIEVGGDPVNIRPIASPTRAQTTLGTPVRLRLPGDAGNPGQTLVYSIVTPPANGTVAPLDPASGLFLYTPNPGFFGTDTFTYQVRDVGPPTPNLTSSPATVTIEVLAQGDSTVRLIPQPTADDEPTLRTLVVTPEPRPIGSRIGNTIRITENDEGQIEVRINGIPQGPTPNASDLQRIVVYGSKANDQIIVDSNVSVPATLSGGQAGRNIIHAGDANSRLKGWFGQNVLRGGAGNDRLVGTAGRVRFQPSGGNDVYFVGTPGRGPRKPPSGQFFRVVDGRVTPIDPHGPVFKGSRHQANGNRRFPGAPIT</sequence>
<dbReference type="InterPro" id="IPR001343">
    <property type="entry name" value="Hemolysn_Ca-bd"/>
</dbReference>
<dbReference type="InterPro" id="IPR029000">
    <property type="entry name" value="Cyclophilin-like_dom_sf"/>
</dbReference>
<dbReference type="InterPro" id="IPR011049">
    <property type="entry name" value="Serralysin-like_metalloprot_C"/>
</dbReference>
<dbReference type="PRINTS" id="PR00153">
    <property type="entry name" value="CSAPPISMRASE"/>
</dbReference>
<evidence type="ECO:0000259" key="5">
    <source>
        <dbReference type="PROSITE" id="PS50072"/>
    </source>
</evidence>
<dbReference type="GO" id="GO:0003755">
    <property type="term" value="F:peptidyl-prolyl cis-trans isomerase activity"/>
    <property type="evidence" value="ECO:0007669"/>
    <property type="project" value="UniProtKB-KW"/>
</dbReference>
<keyword evidence="3 6" id="KW-0413">Isomerase</keyword>
<dbReference type="EC" id="5.2.1.8" evidence="1"/>
<organism evidence="6 7">
    <name type="scientific">Isosphaera pallida (strain ATCC 43644 / DSM 9630 / IS1B)</name>
    <dbReference type="NCBI Taxonomy" id="575540"/>
    <lineage>
        <taxon>Bacteria</taxon>
        <taxon>Pseudomonadati</taxon>
        <taxon>Planctomycetota</taxon>
        <taxon>Planctomycetia</taxon>
        <taxon>Isosphaerales</taxon>
        <taxon>Isosphaeraceae</taxon>
        <taxon>Isosphaera</taxon>
    </lineage>
</organism>
<name>E8QWI7_ISOPI</name>
<evidence type="ECO:0000256" key="4">
    <source>
        <dbReference type="SAM" id="MobiDB-lite"/>
    </source>
</evidence>
<dbReference type="Pfam" id="PF00160">
    <property type="entry name" value="Pro_isomerase"/>
    <property type="match status" value="1"/>
</dbReference>
<evidence type="ECO:0000313" key="6">
    <source>
        <dbReference type="EMBL" id="ADV61879.1"/>
    </source>
</evidence>
<keyword evidence="2" id="KW-0697">Rotamase</keyword>
<dbReference type="CDD" id="cd00317">
    <property type="entry name" value="cyclophilin"/>
    <property type="match status" value="1"/>
</dbReference>
<dbReference type="eggNOG" id="COG2931">
    <property type="taxonomic scope" value="Bacteria"/>
</dbReference>
<evidence type="ECO:0000313" key="7">
    <source>
        <dbReference type="Proteomes" id="UP000008631"/>
    </source>
</evidence>
<dbReference type="PANTHER" id="PTHR45625:SF4">
    <property type="entry name" value="PEPTIDYLPROLYL ISOMERASE DOMAIN AND WD REPEAT-CONTAINING PROTEIN 1"/>
    <property type="match status" value="1"/>
</dbReference>
<dbReference type="GO" id="GO:0005509">
    <property type="term" value="F:calcium ion binding"/>
    <property type="evidence" value="ECO:0007669"/>
    <property type="project" value="InterPro"/>
</dbReference>
<feature type="region of interest" description="Disordered" evidence="4">
    <location>
        <begin position="717"/>
        <end position="740"/>
    </location>
</feature>
<proteinExistence type="predicted"/>
<evidence type="ECO:0000256" key="3">
    <source>
        <dbReference type="ARBA" id="ARBA00023235"/>
    </source>
</evidence>
<dbReference type="Pfam" id="PF00353">
    <property type="entry name" value="HemolysinCabind"/>
    <property type="match status" value="1"/>
</dbReference>